<evidence type="ECO:0000313" key="13">
    <source>
        <dbReference type="EMBL" id="TDG14766.1"/>
    </source>
</evidence>
<evidence type="ECO:0000256" key="3">
    <source>
        <dbReference type="ARBA" id="ARBA00005893"/>
    </source>
</evidence>
<name>A0A4R5LTR5_9GAMM</name>
<dbReference type="Gene3D" id="3.40.50.1000">
    <property type="entry name" value="HAD superfamily/HAD-like"/>
    <property type="match status" value="1"/>
</dbReference>
<dbReference type="GO" id="GO:0046872">
    <property type="term" value="F:metal ion binding"/>
    <property type="evidence" value="ECO:0007669"/>
    <property type="project" value="UniProtKB-UniRule"/>
</dbReference>
<reference evidence="13 14" key="1">
    <citation type="submission" date="2019-03" db="EMBL/GenBank/DDBJ databases">
        <title>Seongchinamella monodicae gen. nov., sp. nov., a novel member of the Gammaproteobacteria isolated from a tidal mudflat of beach.</title>
        <authorList>
            <person name="Yang H.G."/>
            <person name="Kang J.W."/>
            <person name="Lee S.D."/>
        </authorList>
    </citation>
    <scope>NUCLEOTIDE SEQUENCE [LARGE SCALE GENOMIC DNA]</scope>
    <source>
        <strain evidence="13 14">GH4-78</strain>
    </source>
</reference>
<dbReference type="SFLD" id="SFLDG01136">
    <property type="entry name" value="C1.6:_Phosphoserine_Phosphatas"/>
    <property type="match status" value="1"/>
</dbReference>
<dbReference type="PANTHER" id="PTHR21485">
    <property type="entry name" value="HAD SUPERFAMILY MEMBERS CMAS AND KDSC"/>
    <property type="match status" value="1"/>
</dbReference>
<dbReference type="SUPFAM" id="SSF56784">
    <property type="entry name" value="HAD-like"/>
    <property type="match status" value="1"/>
</dbReference>
<evidence type="ECO:0000256" key="1">
    <source>
        <dbReference type="ARBA" id="ARBA00000898"/>
    </source>
</evidence>
<evidence type="ECO:0000256" key="4">
    <source>
        <dbReference type="ARBA" id="ARBA00011881"/>
    </source>
</evidence>
<dbReference type="NCBIfam" id="TIGR01670">
    <property type="entry name" value="KdsC-phosphatas"/>
    <property type="match status" value="1"/>
</dbReference>
<comment type="caution">
    <text evidence="13">The sequence shown here is derived from an EMBL/GenBank/DDBJ whole genome shotgun (WGS) entry which is preliminary data.</text>
</comment>
<sequence>MTDLTRLAQNLRLLALDVDGVLTDGRIHYGNDGEELKSFSIKDGLGIKLLQRDNIEVVIITGRRSNIVARRASELGISEVIQGREDKLTALQEICQTRELRLEECAYMGDDLPDLAAVKAAGLGMAPADAVEQLRTAADWVSEQGGGAGAVRQAAEQLLHWRGTLPDILANFG</sequence>
<dbReference type="FunFam" id="3.40.50.1000:FF:000029">
    <property type="entry name" value="3-deoxy-D-manno-octulosonate 8-phosphate phosphatase KdsC"/>
    <property type="match status" value="1"/>
</dbReference>
<evidence type="ECO:0000256" key="8">
    <source>
        <dbReference type="ARBA" id="ARBA00022801"/>
    </source>
</evidence>
<evidence type="ECO:0000256" key="6">
    <source>
        <dbReference type="ARBA" id="ARBA00020092"/>
    </source>
</evidence>
<dbReference type="CDD" id="cd01630">
    <property type="entry name" value="HAD_KDO-like"/>
    <property type="match status" value="1"/>
</dbReference>
<dbReference type="NCBIfam" id="TIGR01662">
    <property type="entry name" value="HAD-SF-IIIA"/>
    <property type="match status" value="1"/>
</dbReference>
<gene>
    <name evidence="13" type="ORF">E2F43_00550</name>
</gene>
<evidence type="ECO:0000256" key="5">
    <source>
        <dbReference type="ARBA" id="ARBA00013066"/>
    </source>
</evidence>
<dbReference type="InterPro" id="IPR023214">
    <property type="entry name" value="HAD_sf"/>
</dbReference>
<dbReference type="GO" id="GO:0009103">
    <property type="term" value="P:lipopolysaccharide biosynthetic process"/>
    <property type="evidence" value="ECO:0007669"/>
    <property type="project" value="UniProtKB-UniRule"/>
</dbReference>
<feature type="binding site" evidence="12">
    <location>
        <position position="19"/>
    </location>
    <ligand>
        <name>substrate</name>
    </ligand>
</feature>
<dbReference type="InterPro" id="IPR006549">
    <property type="entry name" value="HAD-SF_hydro_IIIA"/>
</dbReference>
<dbReference type="InterPro" id="IPR036412">
    <property type="entry name" value="HAD-like_sf"/>
</dbReference>
<evidence type="ECO:0000313" key="14">
    <source>
        <dbReference type="Proteomes" id="UP000295554"/>
    </source>
</evidence>
<comment type="function">
    <text evidence="11">Catalyzes the hydrolysis of 3-deoxy-D-manno-octulosonate 8-phosphate (KDO 8-P) to 3-deoxy-D-manno-octulosonate (KDO) and inorganic phosphate.</text>
</comment>
<dbReference type="PANTHER" id="PTHR21485:SF3">
    <property type="entry name" value="N-ACYLNEURAMINATE CYTIDYLYLTRANSFERASE"/>
    <property type="match status" value="1"/>
</dbReference>
<evidence type="ECO:0000256" key="11">
    <source>
        <dbReference type="PIRNR" id="PIRNR006118"/>
    </source>
</evidence>
<dbReference type="GO" id="GO:0019143">
    <property type="term" value="F:3-deoxy-manno-octulosonate-8-phosphatase activity"/>
    <property type="evidence" value="ECO:0007669"/>
    <property type="project" value="UniProtKB-UniRule"/>
</dbReference>
<evidence type="ECO:0000256" key="10">
    <source>
        <dbReference type="ARBA" id="ARBA00031051"/>
    </source>
</evidence>
<dbReference type="InterPro" id="IPR010023">
    <property type="entry name" value="KdsC_fam"/>
</dbReference>
<evidence type="ECO:0000256" key="12">
    <source>
        <dbReference type="PIRSR" id="PIRSR006118-2"/>
    </source>
</evidence>
<dbReference type="OrthoDB" id="9805604at2"/>
<organism evidence="13 14">
    <name type="scientific">Seongchinamella unica</name>
    <dbReference type="NCBI Taxonomy" id="2547392"/>
    <lineage>
        <taxon>Bacteria</taxon>
        <taxon>Pseudomonadati</taxon>
        <taxon>Pseudomonadota</taxon>
        <taxon>Gammaproteobacteria</taxon>
        <taxon>Cellvibrionales</taxon>
        <taxon>Halieaceae</taxon>
        <taxon>Seongchinamella</taxon>
    </lineage>
</organism>
<keyword evidence="7 11" id="KW-0479">Metal-binding</keyword>
<keyword evidence="8 11" id="KW-0378">Hydrolase</keyword>
<comment type="catalytic activity">
    <reaction evidence="1 11">
        <text>3-deoxy-alpha-D-manno-2-octulosonate-8-phosphate + H2O = 3-deoxy-alpha-D-manno-oct-2-ulosonate + phosphate</text>
        <dbReference type="Rhea" id="RHEA:11500"/>
        <dbReference type="ChEBI" id="CHEBI:15377"/>
        <dbReference type="ChEBI" id="CHEBI:43474"/>
        <dbReference type="ChEBI" id="CHEBI:85985"/>
        <dbReference type="ChEBI" id="CHEBI:85986"/>
        <dbReference type="EC" id="3.1.3.45"/>
    </reaction>
</comment>
<dbReference type="EMBL" id="SMSE01000001">
    <property type="protein sequence ID" value="TDG14766.1"/>
    <property type="molecule type" value="Genomic_DNA"/>
</dbReference>
<evidence type="ECO:0000256" key="7">
    <source>
        <dbReference type="ARBA" id="ARBA00022723"/>
    </source>
</evidence>
<dbReference type="SFLD" id="SFLDG01138">
    <property type="entry name" value="C1.6.2:_Deoxy-d-mannose-octulo"/>
    <property type="match status" value="1"/>
</dbReference>
<keyword evidence="11" id="KW-0448">Lipopolysaccharide biosynthesis</keyword>
<dbReference type="GO" id="GO:0008781">
    <property type="term" value="F:N-acylneuraminate cytidylyltransferase activity"/>
    <property type="evidence" value="ECO:0007669"/>
    <property type="project" value="TreeGrafter"/>
</dbReference>
<dbReference type="EC" id="3.1.3.45" evidence="5 11"/>
<dbReference type="AlphaFoldDB" id="A0A4R5LTR5"/>
<evidence type="ECO:0000256" key="9">
    <source>
        <dbReference type="ARBA" id="ARBA00022842"/>
    </source>
</evidence>
<dbReference type="SFLD" id="SFLDS00003">
    <property type="entry name" value="Haloacid_Dehalogenase"/>
    <property type="match status" value="1"/>
</dbReference>
<comment type="similarity">
    <text evidence="3 11">Belongs to the KdsC family.</text>
</comment>
<feature type="binding site" evidence="12">
    <location>
        <position position="17"/>
    </location>
    <ligand>
        <name>Mg(2+)</name>
        <dbReference type="ChEBI" id="CHEBI:18420"/>
    </ligand>
</feature>
<proteinExistence type="inferred from homology"/>
<feature type="binding site" evidence="12">
    <location>
        <position position="110"/>
    </location>
    <ligand>
        <name>Mg(2+)</name>
        <dbReference type="ChEBI" id="CHEBI:18420"/>
    </ligand>
</feature>
<comment type="subunit">
    <text evidence="4 11">Homotetramer.</text>
</comment>
<keyword evidence="14" id="KW-1185">Reference proteome</keyword>
<protein>
    <recommendedName>
        <fullName evidence="6 11">3-deoxy-D-manno-octulosonate 8-phosphate phosphatase KdsC</fullName>
        <ecNumber evidence="5 11">3.1.3.45</ecNumber>
    </recommendedName>
    <alternativeName>
        <fullName evidence="10 11">KDO 8-P phosphatase</fullName>
    </alternativeName>
</protein>
<dbReference type="Pfam" id="PF08282">
    <property type="entry name" value="Hydrolase_3"/>
    <property type="match status" value="1"/>
</dbReference>
<dbReference type="InterPro" id="IPR050793">
    <property type="entry name" value="CMP-NeuNAc_synthase"/>
</dbReference>
<accession>A0A4R5LTR5</accession>
<dbReference type="RefSeq" id="WP_133208931.1">
    <property type="nucleotide sequence ID" value="NZ_SMSE01000001.1"/>
</dbReference>
<evidence type="ECO:0000256" key="2">
    <source>
        <dbReference type="ARBA" id="ARBA00001946"/>
    </source>
</evidence>
<dbReference type="Proteomes" id="UP000295554">
    <property type="component" value="Unassembled WGS sequence"/>
</dbReference>
<comment type="cofactor">
    <cofactor evidence="2 11 12">
        <name>Mg(2+)</name>
        <dbReference type="ChEBI" id="CHEBI:18420"/>
    </cofactor>
</comment>
<keyword evidence="9 11" id="KW-0460">Magnesium</keyword>
<dbReference type="PIRSF" id="PIRSF006118">
    <property type="entry name" value="KDO8-P_Ptase"/>
    <property type="match status" value="1"/>
</dbReference>